<name>A0ABY2CWK2_GULMO</name>
<accession>A0ABY2CWK2</accession>
<dbReference type="Proteomes" id="UP000294801">
    <property type="component" value="Unassembled WGS sequence"/>
</dbReference>
<gene>
    <name evidence="1" type="ORF">EV669_105123</name>
</gene>
<reference evidence="1 2" key="1">
    <citation type="submission" date="2019-03" db="EMBL/GenBank/DDBJ databases">
        <title>Genomic Encyclopedia of Type Strains, Phase IV (KMG-IV): sequencing the most valuable type-strain genomes for metagenomic binning, comparative biology and taxonomic classification.</title>
        <authorList>
            <person name="Goeker M."/>
        </authorList>
    </citation>
    <scope>NUCLEOTIDE SEQUENCE [LARGE SCALE GENOMIC DNA]</scope>
    <source>
        <strain evidence="1 2">DSM 18507</strain>
    </source>
</reference>
<comment type="caution">
    <text evidence="1">The sequence shown here is derived from an EMBL/GenBank/DDBJ whole genome shotgun (WGS) entry which is preliminary data.</text>
</comment>
<organism evidence="1 2">
    <name type="scientific">Gulbenkiania mobilis</name>
    <dbReference type="NCBI Taxonomy" id="397457"/>
    <lineage>
        <taxon>Bacteria</taxon>
        <taxon>Pseudomonadati</taxon>
        <taxon>Pseudomonadota</taxon>
        <taxon>Betaproteobacteria</taxon>
        <taxon>Neisseriales</taxon>
        <taxon>Chromobacteriaceae</taxon>
        <taxon>Gulbenkiania</taxon>
    </lineage>
</organism>
<evidence type="ECO:0000313" key="2">
    <source>
        <dbReference type="Proteomes" id="UP000294801"/>
    </source>
</evidence>
<protein>
    <submittedName>
        <fullName evidence="1">Uncharacterized protein</fullName>
    </submittedName>
</protein>
<dbReference type="EMBL" id="SMDA01000005">
    <property type="protein sequence ID" value="TCW31422.1"/>
    <property type="molecule type" value="Genomic_DNA"/>
</dbReference>
<sequence length="112" mass="11958">MPSEVFSAHYATAPEYGTEGQPDEATEFFAATIRWLEASGYIRIGTDRGFVFMDTVLTPKGLEALCVTPRSLQGEAPLGERLSEALKSGSKSLLAETIKAVLAAGASRWFGG</sequence>
<proteinExistence type="predicted"/>
<keyword evidence="2" id="KW-1185">Reference proteome</keyword>
<evidence type="ECO:0000313" key="1">
    <source>
        <dbReference type="EMBL" id="TCW31422.1"/>
    </source>
</evidence>